<name>A0ABS0KXZ4_9BACT</name>
<dbReference type="RefSeq" id="WP_196953758.1">
    <property type="nucleotide sequence ID" value="NZ_JADWYK010000002.1"/>
</dbReference>
<dbReference type="Gene3D" id="3.40.50.10610">
    <property type="entry name" value="ABC-type transport auxiliary lipoprotein component"/>
    <property type="match status" value="1"/>
</dbReference>
<dbReference type="PROSITE" id="PS51257">
    <property type="entry name" value="PROKAR_LIPOPROTEIN"/>
    <property type="match status" value="1"/>
</dbReference>
<organism evidence="1 2">
    <name type="scientific">Hymenobacter guriensis</name>
    <dbReference type="NCBI Taxonomy" id="2793065"/>
    <lineage>
        <taxon>Bacteria</taxon>
        <taxon>Pseudomonadati</taxon>
        <taxon>Bacteroidota</taxon>
        <taxon>Cytophagia</taxon>
        <taxon>Cytophagales</taxon>
        <taxon>Hymenobacteraceae</taxon>
        <taxon>Hymenobacter</taxon>
    </lineage>
</organism>
<protein>
    <recommendedName>
        <fullName evidence="3">DUF3313 domain-containing protein</fullName>
    </recommendedName>
</protein>
<accession>A0ABS0KXZ4</accession>
<evidence type="ECO:0000313" key="2">
    <source>
        <dbReference type="Proteomes" id="UP000601099"/>
    </source>
</evidence>
<reference evidence="1 2" key="1">
    <citation type="submission" date="2020-11" db="EMBL/GenBank/DDBJ databases">
        <title>Hymenobacter sp.</title>
        <authorList>
            <person name="Kim M.K."/>
        </authorList>
    </citation>
    <scope>NUCLEOTIDE SEQUENCE [LARGE SCALE GENOMIC DNA]</scope>
    <source>
        <strain evidence="1 2">BT594</strain>
    </source>
</reference>
<comment type="caution">
    <text evidence="1">The sequence shown here is derived from an EMBL/GenBank/DDBJ whole genome shotgun (WGS) entry which is preliminary data.</text>
</comment>
<evidence type="ECO:0008006" key="3">
    <source>
        <dbReference type="Google" id="ProtNLM"/>
    </source>
</evidence>
<evidence type="ECO:0000313" key="1">
    <source>
        <dbReference type="EMBL" id="MBG8552708.1"/>
    </source>
</evidence>
<dbReference type="EMBL" id="JADWYK010000002">
    <property type="protein sequence ID" value="MBG8552708.1"/>
    <property type="molecule type" value="Genomic_DNA"/>
</dbReference>
<gene>
    <name evidence="1" type="ORF">I5L79_04070</name>
</gene>
<sequence>MRILPFRLAVVALLASLLTACGPSIYLAQDFRSYAPKHKTIAILPAAVAIQLRPNQAKQTTPDQLLAMEKQSGMDFQEKIYSWLLRRKTQRGYTVEFQDVLQTNSRLRENNLSYADLRTRSAPELAKILGVDAVLTTNVRTSKPMSDGAAVAVGLLVGAWGATNQANITVNIHEADAGKLLWKYDYMAQGSTFSSTETVVDALMRNASKKFPYTPLKS</sequence>
<keyword evidence="2" id="KW-1185">Reference proteome</keyword>
<proteinExistence type="predicted"/>
<dbReference type="Proteomes" id="UP000601099">
    <property type="component" value="Unassembled WGS sequence"/>
</dbReference>